<keyword evidence="1" id="KW-0472">Membrane</keyword>
<evidence type="ECO:0000313" key="3">
    <source>
        <dbReference type="Proteomes" id="UP000184080"/>
    </source>
</evidence>
<sequence>MKARKLIFSILVFLVIIFYGVIKINIQWTKDMIESQTPYKEQAVQVLAKDNINANKYAIDRTTFKIYYTKGSDKNIRIDFWDYVFIWSEEALIELKSNISQGFQQANSNIKGRIEDSMNKLKRILP</sequence>
<dbReference type="RefSeq" id="WP_073004517.1">
    <property type="nucleotide sequence ID" value="NZ_FQZO01000001.1"/>
</dbReference>
<evidence type="ECO:0000256" key="1">
    <source>
        <dbReference type="SAM" id="Phobius"/>
    </source>
</evidence>
<dbReference type="OrthoDB" id="9806791at2"/>
<evidence type="ECO:0000313" key="2">
    <source>
        <dbReference type="EMBL" id="SHI62249.1"/>
    </source>
</evidence>
<dbReference type="STRING" id="1121298.SAMN05444401_1172"/>
<keyword evidence="1" id="KW-0812">Transmembrane</keyword>
<proteinExistence type="predicted"/>
<protein>
    <submittedName>
        <fullName evidence="2">Uncharacterized protein</fullName>
    </submittedName>
</protein>
<keyword evidence="1" id="KW-1133">Transmembrane helix</keyword>
<dbReference type="EMBL" id="FQZO01000001">
    <property type="protein sequence ID" value="SHI62249.1"/>
    <property type="molecule type" value="Genomic_DNA"/>
</dbReference>
<keyword evidence="3" id="KW-1185">Reference proteome</keyword>
<gene>
    <name evidence="2" type="ORF">SAMN05444401_1172</name>
</gene>
<organism evidence="2 3">
    <name type="scientific">Clostridium amylolyticum</name>
    <dbReference type="NCBI Taxonomy" id="1121298"/>
    <lineage>
        <taxon>Bacteria</taxon>
        <taxon>Bacillati</taxon>
        <taxon>Bacillota</taxon>
        <taxon>Clostridia</taxon>
        <taxon>Eubacteriales</taxon>
        <taxon>Clostridiaceae</taxon>
        <taxon>Clostridium</taxon>
    </lineage>
</organism>
<dbReference type="Proteomes" id="UP000184080">
    <property type="component" value="Unassembled WGS sequence"/>
</dbReference>
<feature type="transmembrane region" description="Helical" evidence="1">
    <location>
        <begin position="6"/>
        <end position="26"/>
    </location>
</feature>
<accession>A0A1M6CMS1</accession>
<name>A0A1M6CMS1_9CLOT</name>
<dbReference type="AlphaFoldDB" id="A0A1M6CMS1"/>
<reference evidence="2 3" key="1">
    <citation type="submission" date="2016-11" db="EMBL/GenBank/DDBJ databases">
        <authorList>
            <person name="Jaros S."/>
            <person name="Januszkiewicz K."/>
            <person name="Wedrychowicz H."/>
        </authorList>
    </citation>
    <scope>NUCLEOTIDE SEQUENCE [LARGE SCALE GENOMIC DNA]</scope>
    <source>
        <strain evidence="2 3">DSM 21864</strain>
    </source>
</reference>